<protein>
    <submittedName>
        <fullName evidence="3">TPM domain-containing protein</fullName>
    </submittedName>
</protein>
<evidence type="ECO:0000313" key="3">
    <source>
        <dbReference type="EMBL" id="TYZ22516.1"/>
    </source>
</evidence>
<dbReference type="Proteomes" id="UP000323646">
    <property type="component" value="Unassembled WGS sequence"/>
</dbReference>
<evidence type="ECO:0000256" key="1">
    <source>
        <dbReference type="SAM" id="Phobius"/>
    </source>
</evidence>
<keyword evidence="1" id="KW-1133">Transmembrane helix</keyword>
<comment type="caution">
    <text evidence="3">The sequence shown here is derived from an EMBL/GenBank/DDBJ whole genome shotgun (WGS) entry which is preliminary data.</text>
</comment>
<proteinExistence type="predicted"/>
<dbReference type="EMBL" id="VTOY01000005">
    <property type="protein sequence ID" value="TYZ22516.1"/>
    <property type="molecule type" value="Genomic_DNA"/>
</dbReference>
<dbReference type="OrthoDB" id="9806054at2"/>
<evidence type="ECO:0000259" key="2">
    <source>
        <dbReference type="Pfam" id="PF04536"/>
    </source>
</evidence>
<sequence length="264" mass="28939">MIRKKLLVWLLVLLVVVIGWTVFPAAGFANVPQTDAVPSVVDSAGLLTDQQKKTLLARIQEVEQEHGVRIGIVTMKSLKGKEPKAAADEIVLRDYANGTHGGMVLLLVMSSRDRYVSTDSHMRKIITDEEGFPYLSDQFLPDLKDGNYADAFMAYVNTADMMLTYYETEGEPYDPIVEFSLLSLVIAICLAGLIAALAWSILMGQLNNVQPAVSADDYLQRDSIQLDESKDTFLYMNVTRVKKAKKRDSSSSGSSSCGGGGGKF</sequence>
<feature type="transmembrane region" description="Helical" evidence="1">
    <location>
        <begin position="181"/>
        <end position="202"/>
    </location>
</feature>
<dbReference type="RefSeq" id="WP_149171445.1">
    <property type="nucleotide sequence ID" value="NZ_VTOY01000005.1"/>
</dbReference>
<organism evidence="3 4">
    <name type="scientific">Selenomonas ruminis</name>
    <dbReference type="NCBI Taxonomy" id="2593411"/>
    <lineage>
        <taxon>Bacteria</taxon>
        <taxon>Bacillati</taxon>
        <taxon>Bacillota</taxon>
        <taxon>Negativicutes</taxon>
        <taxon>Selenomonadales</taxon>
        <taxon>Selenomonadaceae</taxon>
        <taxon>Selenomonas</taxon>
    </lineage>
</organism>
<keyword evidence="1" id="KW-0472">Membrane</keyword>
<dbReference type="PANTHER" id="PTHR30373:SF2">
    <property type="entry name" value="UPF0603 PROTEIN YGCG"/>
    <property type="match status" value="1"/>
</dbReference>
<dbReference type="AlphaFoldDB" id="A0A5D6W3Q0"/>
<keyword evidence="1" id="KW-0812">Transmembrane</keyword>
<dbReference type="Pfam" id="PF04536">
    <property type="entry name" value="TPM_phosphatase"/>
    <property type="match status" value="1"/>
</dbReference>
<feature type="domain" description="TPM" evidence="2">
    <location>
        <begin position="40"/>
        <end position="159"/>
    </location>
</feature>
<keyword evidence="4" id="KW-1185">Reference proteome</keyword>
<dbReference type="PANTHER" id="PTHR30373">
    <property type="entry name" value="UPF0603 PROTEIN YGCG"/>
    <property type="match status" value="1"/>
</dbReference>
<dbReference type="Gene3D" id="3.10.310.50">
    <property type="match status" value="1"/>
</dbReference>
<reference evidence="3 4" key="1">
    <citation type="submission" date="2019-08" db="EMBL/GenBank/DDBJ databases">
        <title>Selenomonas sp. mPRGC5 and Selenomonas sp. mPRGC8 isolated from ruminal fluid of dairy goat (Capra hircus).</title>
        <authorList>
            <person name="Poothong S."/>
            <person name="Nuengjamnong C."/>
            <person name="Tanasupawat S."/>
        </authorList>
    </citation>
    <scope>NUCLEOTIDE SEQUENCE [LARGE SCALE GENOMIC DNA]</scope>
    <source>
        <strain evidence="4">mPRGC5</strain>
    </source>
</reference>
<name>A0A5D6W3Q0_9FIRM</name>
<gene>
    <name evidence="3" type="ORF">FZ040_07650</name>
</gene>
<dbReference type="InterPro" id="IPR007621">
    <property type="entry name" value="TPM_dom"/>
</dbReference>
<accession>A0A5D6W3Q0</accession>
<evidence type="ECO:0000313" key="4">
    <source>
        <dbReference type="Proteomes" id="UP000323646"/>
    </source>
</evidence>